<feature type="domain" description="AAA+ ATPase" evidence="13">
    <location>
        <begin position="36"/>
        <end position="178"/>
    </location>
</feature>
<keyword evidence="9" id="KW-0067">ATP-binding</keyword>
<evidence type="ECO:0000256" key="12">
    <source>
        <dbReference type="SAM" id="MobiDB-lite"/>
    </source>
</evidence>
<dbReference type="InterPro" id="IPR008921">
    <property type="entry name" value="DNA_pol3_clamp-load_cplx_C"/>
</dbReference>
<evidence type="ECO:0000256" key="1">
    <source>
        <dbReference type="ARBA" id="ARBA00006360"/>
    </source>
</evidence>
<dbReference type="InterPro" id="IPR022754">
    <property type="entry name" value="DNA_pol_III_gamma-3"/>
</dbReference>
<keyword evidence="3 14" id="KW-0808">Transferase</keyword>
<dbReference type="Gene3D" id="1.20.272.10">
    <property type="match status" value="1"/>
</dbReference>
<evidence type="ECO:0000313" key="14">
    <source>
        <dbReference type="EMBL" id="MBC5694953.1"/>
    </source>
</evidence>
<dbReference type="InterPro" id="IPR045085">
    <property type="entry name" value="HLD_clamp_pol_III_gamma_tau"/>
</dbReference>
<dbReference type="RefSeq" id="WP_186969267.1">
    <property type="nucleotide sequence ID" value="NZ_JACOPK010000002.1"/>
</dbReference>
<dbReference type="NCBIfam" id="NF004046">
    <property type="entry name" value="PRK05563.1"/>
    <property type="match status" value="1"/>
</dbReference>
<dbReference type="EMBL" id="JACOPK010000002">
    <property type="protein sequence ID" value="MBC5694953.1"/>
    <property type="molecule type" value="Genomic_DNA"/>
</dbReference>
<organism evidence="14 15">
    <name type="scientific">Agathobaculum hominis</name>
    <dbReference type="NCBI Taxonomy" id="2763014"/>
    <lineage>
        <taxon>Bacteria</taxon>
        <taxon>Bacillati</taxon>
        <taxon>Bacillota</taxon>
        <taxon>Clostridia</taxon>
        <taxon>Eubacteriales</taxon>
        <taxon>Butyricicoccaceae</taxon>
        <taxon>Agathobaculum</taxon>
    </lineage>
</organism>
<dbReference type="InterPro" id="IPR050238">
    <property type="entry name" value="DNA_Rep/Repair_Clamp_Loader"/>
</dbReference>
<dbReference type="NCBIfam" id="TIGR02397">
    <property type="entry name" value="dnaX_nterm"/>
    <property type="match status" value="1"/>
</dbReference>
<dbReference type="Pfam" id="PF12169">
    <property type="entry name" value="DNA_pol3_gamma3"/>
    <property type="match status" value="1"/>
</dbReference>
<dbReference type="SMART" id="SM00382">
    <property type="entry name" value="AAA"/>
    <property type="match status" value="1"/>
</dbReference>
<evidence type="ECO:0000259" key="13">
    <source>
        <dbReference type="SMART" id="SM00382"/>
    </source>
</evidence>
<evidence type="ECO:0000256" key="10">
    <source>
        <dbReference type="ARBA" id="ARBA00022932"/>
    </source>
</evidence>
<feature type="compositionally biased region" description="Low complexity" evidence="12">
    <location>
        <begin position="421"/>
        <end position="433"/>
    </location>
</feature>
<dbReference type="GO" id="GO:0003887">
    <property type="term" value="F:DNA-directed DNA polymerase activity"/>
    <property type="evidence" value="ECO:0007669"/>
    <property type="project" value="UniProtKB-EC"/>
</dbReference>
<dbReference type="EC" id="2.7.7.7" evidence="2"/>
<keyword evidence="15" id="KW-1185">Reference proteome</keyword>
<keyword evidence="8" id="KW-0862">Zinc</keyword>
<name>A0ABR7GKX9_9FIRM</name>
<dbReference type="CDD" id="cd18137">
    <property type="entry name" value="HLD_clamp_pol_III_gamma_tau"/>
    <property type="match status" value="1"/>
</dbReference>
<comment type="catalytic activity">
    <reaction evidence="11">
        <text>DNA(n) + a 2'-deoxyribonucleoside 5'-triphosphate = DNA(n+1) + diphosphate</text>
        <dbReference type="Rhea" id="RHEA:22508"/>
        <dbReference type="Rhea" id="RHEA-COMP:17339"/>
        <dbReference type="Rhea" id="RHEA-COMP:17340"/>
        <dbReference type="ChEBI" id="CHEBI:33019"/>
        <dbReference type="ChEBI" id="CHEBI:61560"/>
        <dbReference type="ChEBI" id="CHEBI:173112"/>
        <dbReference type="EC" id="2.7.7.7"/>
    </reaction>
</comment>
<evidence type="ECO:0000313" key="15">
    <source>
        <dbReference type="Proteomes" id="UP000641741"/>
    </source>
</evidence>
<dbReference type="Pfam" id="PF13177">
    <property type="entry name" value="DNA_pol3_delta2"/>
    <property type="match status" value="1"/>
</dbReference>
<keyword evidence="7" id="KW-0547">Nucleotide-binding</keyword>
<keyword evidence="6" id="KW-0479">Metal-binding</keyword>
<accession>A0ABR7GKX9</accession>
<evidence type="ECO:0000256" key="9">
    <source>
        <dbReference type="ARBA" id="ARBA00022840"/>
    </source>
</evidence>
<dbReference type="Pfam" id="PF22608">
    <property type="entry name" value="DNAX_ATPase_lid"/>
    <property type="match status" value="1"/>
</dbReference>
<dbReference type="SUPFAM" id="SSF48019">
    <property type="entry name" value="post-AAA+ oligomerization domain-like"/>
    <property type="match status" value="1"/>
</dbReference>
<dbReference type="PANTHER" id="PTHR11669">
    <property type="entry name" value="REPLICATION FACTOR C / DNA POLYMERASE III GAMMA-TAU SUBUNIT"/>
    <property type="match status" value="1"/>
</dbReference>
<evidence type="ECO:0000256" key="8">
    <source>
        <dbReference type="ARBA" id="ARBA00022833"/>
    </source>
</evidence>
<keyword evidence="5" id="KW-0235">DNA replication</keyword>
<evidence type="ECO:0000256" key="11">
    <source>
        <dbReference type="ARBA" id="ARBA00049244"/>
    </source>
</evidence>
<comment type="caution">
    <text evidence="14">The sequence shown here is derived from an EMBL/GenBank/DDBJ whole genome shotgun (WGS) entry which is preliminary data.</text>
</comment>
<evidence type="ECO:0000256" key="5">
    <source>
        <dbReference type="ARBA" id="ARBA00022705"/>
    </source>
</evidence>
<evidence type="ECO:0000256" key="7">
    <source>
        <dbReference type="ARBA" id="ARBA00022741"/>
    </source>
</evidence>
<feature type="region of interest" description="Disordered" evidence="12">
    <location>
        <begin position="381"/>
        <end position="433"/>
    </location>
</feature>
<comment type="similarity">
    <text evidence="1">Belongs to the DnaX/STICHEL family.</text>
</comment>
<proteinExistence type="inferred from homology"/>
<evidence type="ECO:0000256" key="6">
    <source>
        <dbReference type="ARBA" id="ARBA00022723"/>
    </source>
</evidence>
<protein>
    <recommendedName>
        <fullName evidence="2">DNA-directed DNA polymerase</fullName>
        <ecNumber evidence="2">2.7.7.7</ecNumber>
    </recommendedName>
</protein>
<dbReference type="PANTHER" id="PTHR11669:SF0">
    <property type="entry name" value="PROTEIN STICHEL-LIKE 2"/>
    <property type="match status" value="1"/>
</dbReference>
<dbReference type="Gene3D" id="1.10.8.60">
    <property type="match status" value="1"/>
</dbReference>
<dbReference type="InterPro" id="IPR003593">
    <property type="entry name" value="AAA+_ATPase"/>
</dbReference>
<keyword evidence="4 14" id="KW-0548">Nucleotidyltransferase</keyword>
<evidence type="ECO:0000256" key="2">
    <source>
        <dbReference type="ARBA" id="ARBA00012417"/>
    </source>
</evidence>
<sequence length="543" mass="58499">MYQALYRKWRPQTFADVIGQQHVTDTLRAQLQSGRLSHAYLFTGTRGTGKTTCAKILARAVNCEHPVNGDPCNECAACRGILDGSVLDVTEIDAASNNGVDNIRDLRDETRYTPAQVKKRVFIIDEVHMLSIGAFNALLKTLEEPPEHVLFILATTELHKVPATILSRCQRFDFRRIGAEDIARRLLDVAAGEGIELTEGAARLIARLADGAMRDALSMLDRAAAAGAVDEETVTAALGVMGQDDGVHLAEHFKTGDLAAAVTLLEEYYSAGRDLAAVFDQMLGLIRDALLVKTSRTDVSALISPAYTVKTLQGLCDGLAASTLIAWSRIIGDSLDRMRSAANRRVEAELCAVRLCSLGAENYDTLGGRVEALEEKLKNGVPVQVVQTPQSGGMTPPPPRDEDAPPPPGDEDAPPLIDGEPAPQAKPGKPAGPTLTLWPQWARLLDALMGKINVGALTNIKLGAKGAIEDGALVILCEDRMAYILAHKDETLAVIREQAAKLNGGPIKVRVREAGDEIIQENNAKVDELIGHAQELDIEIKTL</sequence>
<dbReference type="SUPFAM" id="SSF52540">
    <property type="entry name" value="P-loop containing nucleoside triphosphate hydrolases"/>
    <property type="match status" value="1"/>
</dbReference>
<evidence type="ECO:0000256" key="3">
    <source>
        <dbReference type="ARBA" id="ARBA00022679"/>
    </source>
</evidence>
<reference evidence="14 15" key="1">
    <citation type="submission" date="2020-08" db="EMBL/GenBank/DDBJ databases">
        <title>Genome public.</title>
        <authorList>
            <person name="Liu C."/>
            <person name="Sun Q."/>
        </authorList>
    </citation>
    <scope>NUCLEOTIDE SEQUENCE [LARGE SCALE GENOMIC DNA]</scope>
    <source>
        <strain evidence="14 15">M2</strain>
    </source>
</reference>
<gene>
    <name evidence="14" type="primary">dnaX</name>
    <name evidence="14" type="ORF">H8S02_03185</name>
</gene>
<dbReference type="InterPro" id="IPR027417">
    <property type="entry name" value="P-loop_NTPase"/>
</dbReference>
<evidence type="ECO:0000256" key="4">
    <source>
        <dbReference type="ARBA" id="ARBA00022695"/>
    </source>
</evidence>
<dbReference type="InterPro" id="IPR012763">
    <property type="entry name" value="DNA_pol_III_sug/sutau_N"/>
</dbReference>
<dbReference type="Proteomes" id="UP000641741">
    <property type="component" value="Unassembled WGS sequence"/>
</dbReference>
<dbReference type="Gene3D" id="3.40.50.300">
    <property type="entry name" value="P-loop containing nucleotide triphosphate hydrolases"/>
    <property type="match status" value="1"/>
</dbReference>
<keyword evidence="10" id="KW-0239">DNA-directed DNA polymerase</keyword>